<keyword evidence="6 8" id="KW-1133">Transmembrane helix</keyword>
<dbReference type="SUPFAM" id="SSF103473">
    <property type="entry name" value="MFS general substrate transporter"/>
    <property type="match status" value="1"/>
</dbReference>
<dbReference type="PANTHER" id="PTHR20772">
    <property type="entry name" value="PROTEIN FMP42"/>
    <property type="match status" value="1"/>
</dbReference>
<feature type="transmembrane region" description="Helical" evidence="8">
    <location>
        <begin position="31"/>
        <end position="52"/>
    </location>
</feature>
<keyword evidence="4 8" id="KW-0812">Transmembrane</keyword>
<keyword evidence="5" id="KW-0029">Amino-acid transport</keyword>
<dbReference type="AlphaFoldDB" id="A0A7S0ZXA1"/>
<evidence type="ECO:0000256" key="4">
    <source>
        <dbReference type="ARBA" id="ARBA00022692"/>
    </source>
</evidence>
<dbReference type="GO" id="GO:0006865">
    <property type="term" value="P:amino acid transport"/>
    <property type="evidence" value="ECO:0007669"/>
    <property type="project" value="UniProtKB-KW"/>
</dbReference>
<accession>A0A7S0ZXA1</accession>
<evidence type="ECO:0000313" key="9">
    <source>
        <dbReference type="EMBL" id="CAD8835622.1"/>
    </source>
</evidence>
<dbReference type="GO" id="GO:0016020">
    <property type="term" value="C:membrane"/>
    <property type="evidence" value="ECO:0007669"/>
    <property type="project" value="UniProtKB-SubCell"/>
</dbReference>
<comment type="subcellular location">
    <subcellularLocation>
        <location evidence="1">Membrane</location>
        <topology evidence="1">Multi-pass membrane protein</topology>
    </subcellularLocation>
</comment>
<feature type="transmembrane region" description="Helical" evidence="8">
    <location>
        <begin position="128"/>
        <end position="145"/>
    </location>
</feature>
<evidence type="ECO:0000256" key="7">
    <source>
        <dbReference type="ARBA" id="ARBA00023136"/>
    </source>
</evidence>
<dbReference type="EMBL" id="HBFQ01014402">
    <property type="protein sequence ID" value="CAD8835622.1"/>
    <property type="molecule type" value="Transcribed_RNA"/>
</dbReference>
<dbReference type="InterPro" id="IPR036259">
    <property type="entry name" value="MFS_trans_sf"/>
</dbReference>
<evidence type="ECO:0000256" key="2">
    <source>
        <dbReference type="ARBA" id="ARBA00006595"/>
    </source>
</evidence>
<gene>
    <name evidence="9" type="ORF">NSCI0253_LOCUS9970</name>
</gene>
<feature type="transmembrane region" description="Helical" evidence="8">
    <location>
        <begin position="285"/>
        <end position="304"/>
    </location>
</feature>
<evidence type="ECO:0008006" key="10">
    <source>
        <dbReference type="Google" id="ProtNLM"/>
    </source>
</evidence>
<comment type="similarity">
    <text evidence="2">Belongs to the SLC43A transporter (TC 2.A.1.44) family.</text>
</comment>
<evidence type="ECO:0000256" key="5">
    <source>
        <dbReference type="ARBA" id="ARBA00022970"/>
    </source>
</evidence>
<feature type="transmembrane region" description="Helical" evidence="8">
    <location>
        <begin position="371"/>
        <end position="389"/>
    </location>
</feature>
<dbReference type="PANTHER" id="PTHR20772:SF2">
    <property type="entry name" value="PROTEIN FMP42"/>
    <property type="match status" value="1"/>
</dbReference>
<feature type="transmembrane region" description="Helical" evidence="8">
    <location>
        <begin position="246"/>
        <end position="265"/>
    </location>
</feature>
<evidence type="ECO:0000256" key="6">
    <source>
        <dbReference type="ARBA" id="ARBA00022989"/>
    </source>
</evidence>
<name>A0A7S0ZXA1_NOCSC</name>
<organism evidence="9">
    <name type="scientific">Noctiluca scintillans</name>
    <name type="common">Sea sparkle</name>
    <name type="synonym">Red tide dinoflagellate</name>
    <dbReference type="NCBI Taxonomy" id="2966"/>
    <lineage>
        <taxon>Eukaryota</taxon>
        <taxon>Sar</taxon>
        <taxon>Alveolata</taxon>
        <taxon>Dinophyceae</taxon>
        <taxon>Noctilucales</taxon>
        <taxon>Noctilucaceae</taxon>
        <taxon>Noctiluca</taxon>
    </lineage>
</organism>
<feature type="transmembrane region" description="Helical" evidence="8">
    <location>
        <begin position="165"/>
        <end position="185"/>
    </location>
</feature>
<protein>
    <recommendedName>
        <fullName evidence="10">Major facilitator superfamily (MFS) profile domain-containing protein</fullName>
    </recommendedName>
</protein>
<dbReference type="Gene3D" id="1.20.1250.20">
    <property type="entry name" value="MFS general substrate transporter like domains"/>
    <property type="match status" value="1"/>
</dbReference>
<feature type="transmembrane region" description="Helical" evidence="8">
    <location>
        <begin position="191"/>
        <end position="213"/>
    </location>
</feature>
<keyword evidence="7 8" id="KW-0472">Membrane</keyword>
<dbReference type="CDD" id="cd06174">
    <property type="entry name" value="MFS"/>
    <property type="match status" value="1"/>
</dbReference>
<reference evidence="9" key="1">
    <citation type="submission" date="2021-01" db="EMBL/GenBank/DDBJ databases">
        <authorList>
            <person name="Corre E."/>
            <person name="Pelletier E."/>
            <person name="Niang G."/>
            <person name="Scheremetjew M."/>
            <person name="Finn R."/>
            <person name="Kale V."/>
            <person name="Holt S."/>
            <person name="Cochrane G."/>
            <person name="Meng A."/>
            <person name="Brown T."/>
            <person name="Cohen L."/>
        </authorList>
    </citation>
    <scope>NUCLEOTIDE SEQUENCE</scope>
</reference>
<proteinExistence type="inferred from homology"/>
<dbReference type="InterPro" id="IPR052599">
    <property type="entry name" value="SLC43A_AATransporter"/>
</dbReference>
<feature type="transmembrane region" description="Helical" evidence="8">
    <location>
        <begin position="104"/>
        <end position="122"/>
    </location>
</feature>
<evidence type="ECO:0000256" key="3">
    <source>
        <dbReference type="ARBA" id="ARBA00022448"/>
    </source>
</evidence>
<sequence length="450" mass="48651">MFAQRGPFEVLPPLTPVPMCRRILSRDTAKCCATFGLAVVHVITCSGIAYGWAALEPLLWEEGFLSGAHSSLASLATVGTLGISSNAICKLPVGYVLDHGGPRLTAALGGALMSTGAVLMAFGDRESMTVISLAYFLIGVAGAFVQTPCFQFTSLFGSQSGTANAVLIVCFELSTGGFEVFHLLYREGVTLVTLFVVLAGVGVFISATALCLWPDRPVRNSSLRAPSENEVLKQAPLSVQVRSREFMYVLCFMAVHILRQGYMFVTLGRQVAVFFGEAQGSRLAQTFSVILPMGFLTMLVFTVCGGSQWILSRPDVAFIAASSVSILWTLLLLTRSAPFFIASFVLFPFARQMVFSVFFSYSGSTFGYRNFGRLTGIISVISGCVQLLLQSSLPILARKGWPGSPNLEGRWTFINCVLVLMPLPLFWSPVRRCCKPTEKVSSPSGEQLLA</sequence>
<evidence type="ECO:0000256" key="8">
    <source>
        <dbReference type="SAM" id="Phobius"/>
    </source>
</evidence>
<keyword evidence="3" id="KW-0813">Transport</keyword>
<evidence type="ECO:0000256" key="1">
    <source>
        <dbReference type="ARBA" id="ARBA00004141"/>
    </source>
</evidence>
<feature type="transmembrane region" description="Helical" evidence="8">
    <location>
        <begin position="409"/>
        <end position="427"/>
    </location>
</feature>